<dbReference type="GO" id="GO:0006506">
    <property type="term" value="P:GPI anchor biosynthetic process"/>
    <property type="evidence" value="ECO:0007669"/>
    <property type="project" value="TreeGrafter"/>
</dbReference>
<dbReference type="EC" id="2.4.1.83" evidence="12"/>
<dbReference type="GO" id="GO:0004582">
    <property type="term" value="F:dolichyl-phosphate beta-D-mannosyltransferase activity"/>
    <property type="evidence" value="ECO:0007669"/>
    <property type="project" value="UniProtKB-EC"/>
</dbReference>
<evidence type="ECO:0000256" key="2">
    <source>
        <dbReference type="ARBA" id="ARBA00006739"/>
    </source>
</evidence>
<evidence type="ECO:0000313" key="13">
    <source>
        <dbReference type="Proteomes" id="UP000541810"/>
    </source>
</evidence>
<keyword evidence="13" id="KW-1185">Reference proteome</keyword>
<sequence length="404" mass="44665">MEDNDIAQLELASIRLHTPVSIVVPTFREVENIPRLIERIAALAEAYDAEFELIFADDNSRDGSVEAVENCGYPWVRILVRTEDPGLSQSVIDGMKAATHPAIVCMDCDLSHPPERIPHLILALQSGQQFVIGSRYVPGGSTDDDWGLFRWLNSRIATLLARPLTDSKDPMAGFFAMRKEDFDNAKDLNPVGYKIALELIVKCRLENVGEVPIHFRDRDLGESKLTLRQQLLYIQHLRRLYIYKFSTAMELLQFLAVGSSGMVVNLVTLTVLSLLGAADGVALLGGIAVSVLSNFLLNRRFTFGYARGGNFWKQMAGYFTVTSAGATINYIVAYVMRQTLLSGFGLGLQLSAVIGIGAGMMFNFLGNRFFVFKRRSYAQRAEAQAKQPVDVPEDSAEAEPSSAV</sequence>
<reference evidence="12 13" key="1">
    <citation type="submission" date="2020-08" db="EMBL/GenBank/DDBJ databases">
        <title>Genomic Encyclopedia of Type Strains, Phase IV (KMG-IV): sequencing the most valuable type-strain genomes for metagenomic binning, comparative biology and taxonomic classification.</title>
        <authorList>
            <person name="Goeker M."/>
        </authorList>
    </citation>
    <scope>NUCLEOTIDE SEQUENCE [LARGE SCALE GENOMIC DNA]</scope>
    <source>
        <strain evidence="12 13">DSM 103725</strain>
    </source>
</reference>
<dbReference type="Pfam" id="PF04138">
    <property type="entry name" value="GtrA_DPMS_TM"/>
    <property type="match status" value="1"/>
</dbReference>
<dbReference type="GO" id="GO:0016020">
    <property type="term" value="C:membrane"/>
    <property type="evidence" value="ECO:0007669"/>
    <property type="project" value="UniProtKB-SubCell"/>
</dbReference>
<dbReference type="RefSeq" id="WP_184676283.1">
    <property type="nucleotide sequence ID" value="NZ_JACHGY010000001.1"/>
</dbReference>
<evidence type="ECO:0000256" key="9">
    <source>
        <dbReference type="SAM" id="Phobius"/>
    </source>
</evidence>
<name>A0A7X0H3Z0_9BACT</name>
<feature type="domain" description="GtrA/DPMS transmembrane" evidence="11">
    <location>
        <begin position="253"/>
        <end position="372"/>
    </location>
</feature>
<gene>
    <name evidence="12" type="ORF">HNQ40_000616</name>
</gene>
<dbReference type="PANTHER" id="PTHR43398:SF1">
    <property type="entry name" value="DOLICHOL-PHOSPHATE MANNOSYLTRANSFERASE SUBUNIT 1"/>
    <property type="match status" value="1"/>
</dbReference>
<dbReference type="InterPro" id="IPR001173">
    <property type="entry name" value="Glyco_trans_2-like"/>
</dbReference>
<feature type="transmembrane region" description="Helical" evidence="9">
    <location>
        <begin position="251"/>
        <end position="275"/>
    </location>
</feature>
<evidence type="ECO:0000259" key="10">
    <source>
        <dbReference type="Pfam" id="PF00535"/>
    </source>
</evidence>
<feature type="transmembrane region" description="Helical" evidence="9">
    <location>
        <begin position="342"/>
        <end position="365"/>
    </location>
</feature>
<evidence type="ECO:0000256" key="8">
    <source>
        <dbReference type="SAM" id="MobiDB-lite"/>
    </source>
</evidence>
<comment type="subcellular location">
    <subcellularLocation>
        <location evidence="1">Membrane</location>
        <topology evidence="1">Multi-pass membrane protein</topology>
    </subcellularLocation>
</comment>
<keyword evidence="7 9" id="KW-0472">Membrane</keyword>
<dbReference type="AlphaFoldDB" id="A0A7X0H3Z0"/>
<evidence type="ECO:0000313" key="12">
    <source>
        <dbReference type="EMBL" id="MBB6428810.1"/>
    </source>
</evidence>
<dbReference type="SUPFAM" id="SSF53448">
    <property type="entry name" value="Nucleotide-diphospho-sugar transferases"/>
    <property type="match status" value="1"/>
</dbReference>
<evidence type="ECO:0000256" key="4">
    <source>
        <dbReference type="ARBA" id="ARBA00022679"/>
    </source>
</evidence>
<feature type="transmembrane region" description="Helical" evidence="9">
    <location>
        <begin position="318"/>
        <end position="336"/>
    </location>
</feature>
<keyword evidence="3 12" id="KW-0328">Glycosyltransferase</keyword>
<dbReference type="GO" id="GO:0035269">
    <property type="term" value="P:protein O-linked glycosylation via mannose"/>
    <property type="evidence" value="ECO:0007669"/>
    <property type="project" value="TreeGrafter"/>
</dbReference>
<proteinExistence type="inferred from homology"/>
<dbReference type="GO" id="GO:0006488">
    <property type="term" value="P:dolichol-linked oligosaccharide biosynthetic process"/>
    <property type="evidence" value="ECO:0007669"/>
    <property type="project" value="TreeGrafter"/>
</dbReference>
<evidence type="ECO:0000256" key="5">
    <source>
        <dbReference type="ARBA" id="ARBA00022692"/>
    </source>
</evidence>
<keyword evidence="5 9" id="KW-0812">Transmembrane</keyword>
<protein>
    <submittedName>
        <fullName evidence="12">Dolichol-phosphate mannosyltransferase</fullName>
        <ecNumber evidence="12">2.4.1.83</ecNumber>
    </submittedName>
</protein>
<accession>A0A7X0H3Z0</accession>
<dbReference type="Proteomes" id="UP000541810">
    <property type="component" value="Unassembled WGS sequence"/>
</dbReference>
<evidence type="ECO:0000256" key="7">
    <source>
        <dbReference type="ARBA" id="ARBA00023136"/>
    </source>
</evidence>
<dbReference type="Pfam" id="PF00535">
    <property type="entry name" value="Glycos_transf_2"/>
    <property type="match status" value="1"/>
</dbReference>
<evidence type="ECO:0000259" key="11">
    <source>
        <dbReference type="Pfam" id="PF04138"/>
    </source>
</evidence>
<comment type="caution">
    <text evidence="12">The sequence shown here is derived from an EMBL/GenBank/DDBJ whole genome shotgun (WGS) entry which is preliminary data.</text>
</comment>
<dbReference type="EMBL" id="JACHGY010000001">
    <property type="protein sequence ID" value="MBB6428810.1"/>
    <property type="molecule type" value="Genomic_DNA"/>
</dbReference>
<dbReference type="Gene3D" id="3.90.550.10">
    <property type="entry name" value="Spore Coat Polysaccharide Biosynthesis Protein SpsA, Chain A"/>
    <property type="match status" value="1"/>
</dbReference>
<dbReference type="InterPro" id="IPR039528">
    <property type="entry name" value="DPM1-like"/>
</dbReference>
<comment type="similarity">
    <text evidence="2">Belongs to the glycosyltransferase 2 family.</text>
</comment>
<evidence type="ECO:0000256" key="1">
    <source>
        <dbReference type="ARBA" id="ARBA00004141"/>
    </source>
</evidence>
<evidence type="ECO:0000256" key="3">
    <source>
        <dbReference type="ARBA" id="ARBA00022676"/>
    </source>
</evidence>
<dbReference type="GO" id="GO:0000271">
    <property type="term" value="P:polysaccharide biosynthetic process"/>
    <property type="evidence" value="ECO:0007669"/>
    <property type="project" value="InterPro"/>
</dbReference>
<evidence type="ECO:0000256" key="6">
    <source>
        <dbReference type="ARBA" id="ARBA00022989"/>
    </source>
</evidence>
<keyword evidence="4 12" id="KW-0808">Transferase</keyword>
<dbReference type="CDD" id="cd06442">
    <property type="entry name" value="DPM1_like"/>
    <property type="match status" value="1"/>
</dbReference>
<dbReference type="InterPro" id="IPR029044">
    <property type="entry name" value="Nucleotide-diphossugar_trans"/>
</dbReference>
<dbReference type="PANTHER" id="PTHR43398">
    <property type="entry name" value="DOLICHOL-PHOSPHATE MANNOSYLTRANSFERASE SUBUNIT 1"/>
    <property type="match status" value="1"/>
</dbReference>
<feature type="transmembrane region" description="Helical" evidence="9">
    <location>
        <begin position="281"/>
        <end position="297"/>
    </location>
</feature>
<feature type="region of interest" description="Disordered" evidence="8">
    <location>
        <begin position="383"/>
        <end position="404"/>
    </location>
</feature>
<dbReference type="InterPro" id="IPR007267">
    <property type="entry name" value="GtrA_DPMS_TM"/>
</dbReference>
<keyword evidence="6 9" id="KW-1133">Transmembrane helix</keyword>
<organism evidence="12 13">
    <name type="scientific">Algisphaera agarilytica</name>
    <dbReference type="NCBI Taxonomy" id="1385975"/>
    <lineage>
        <taxon>Bacteria</taxon>
        <taxon>Pseudomonadati</taxon>
        <taxon>Planctomycetota</taxon>
        <taxon>Phycisphaerae</taxon>
        <taxon>Phycisphaerales</taxon>
        <taxon>Phycisphaeraceae</taxon>
        <taxon>Algisphaera</taxon>
    </lineage>
</organism>
<feature type="domain" description="Glycosyltransferase 2-like" evidence="10">
    <location>
        <begin position="21"/>
        <end position="183"/>
    </location>
</feature>